<dbReference type="SUPFAM" id="SSF74982">
    <property type="entry name" value="Small protein B (SmpB)"/>
    <property type="match status" value="1"/>
</dbReference>
<proteinExistence type="inferred from homology"/>
<dbReference type="HAMAP" id="MF_00023">
    <property type="entry name" value="SmpB"/>
    <property type="match status" value="1"/>
</dbReference>
<evidence type="ECO:0000313" key="5">
    <source>
        <dbReference type="Proteomes" id="UP001501153"/>
    </source>
</evidence>
<gene>
    <name evidence="3 4" type="primary">smpB</name>
    <name evidence="4" type="ORF">GCM10023185_43720</name>
</gene>
<dbReference type="Pfam" id="PF01668">
    <property type="entry name" value="SmpB"/>
    <property type="match status" value="1"/>
</dbReference>
<organism evidence="4 5">
    <name type="scientific">Hymenobacter saemangeumensis</name>
    <dbReference type="NCBI Taxonomy" id="1084522"/>
    <lineage>
        <taxon>Bacteria</taxon>
        <taxon>Pseudomonadati</taxon>
        <taxon>Bacteroidota</taxon>
        <taxon>Cytophagia</taxon>
        <taxon>Cytophagales</taxon>
        <taxon>Hymenobacteraceae</taxon>
        <taxon>Hymenobacter</taxon>
    </lineage>
</organism>
<dbReference type="RefSeq" id="WP_345238291.1">
    <property type="nucleotide sequence ID" value="NZ_BAABGZ010000081.1"/>
</dbReference>
<dbReference type="Gene3D" id="2.40.280.10">
    <property type="match status" value="1"/>
</dbReference>
<keyword evidence="2 3" id="KW-0694">RNA-binding</keyword>
<dbReference type="NCBIfam" id="NF003843">
    <property type="entry name" value="PRK05422.1"/>
    <property type="match status" value="1"/>
</dbReference>
<comment type="function">
    <text evidence="3">Required for rescue of stalled ribosomes mediated by trans-translation. Binds to transfer-messenger RNA (tmRNA), required for stable association of tmRNA with ribosomes. tmRNA and SmpB together mimic tRNA shape, replacing the anticodon stem-loop with SmpB. tmRNA is encoded by the ssrA gene; the 2 termini fold to resemble tRNA(Ala) and it encodes a 'tag peptide', a short internal open reading frame. During trans-translation Ala-aminoacylated tmRNA acts like a tRNA, entering the A-site of stalled ribosomes, displacing the stalled mRNA. The ribosome then switches to translate the ORF on the tmRNA; the nascent peptide is terminated with the 'tag peptide' encoded by the tmRNA and targeted for degradation. The ribosome is freed to recommence translation, which seems to be the essential function of trans-translation.</text>
</comment>
<dbReference type="EMBL" id="BAABGZ010000081">
    <property type="protein sequence ID" value="GAA4369774.1"/>
    <property type="molecule type" value="Genomic_DNA"/>
</dbReference>
<dbReference type="NCBIfam" id="TIGR00086">
    <property type="entry name" value="smpB"/>
    <property type="match status" value="1"/>
</dbReference>
<dbReference type="InterPro" id="IPR020081">
    <property type="entry name" value="SsrA-bd_prot_CS"/>
</dbReference>
<evidence type="ECO:0000256" key="2">
    <source>
        <dbReference type="ARBA" id="ARBA00022884"/>
    </source>
</evidence>
<evidence type="ECO:0000256" key="1">
    <source>
        <dbReference type="ARBA" id="ARBA00022490"/>
    </source>
</evidence>
<accession>A0ABP8ISX9</accession>
<dbReference type="InterPro" id="IPR023620">
    <property type="entry name" value="SmpB"/>
</dbReference>
<dbReference type="InterPro" id="IPR000037">
    <property type="entry name" value="SsrA-bd_prot"/>
</dbReference>
<comment type="similarity">
    <text evidence="3">Belongs to the SmpB family.</text>
</comment>
<comment type="caution">
    <text evidence="4">The sequence shown here is derived from an EMBL/GenBank/DDBJ whole genome shotgun (WGS) entry which is preliminary data.</text>
</comment>
<keyword evidence="1 3" id="KW-0963">Cytoplasm</keyword>
<comment type="subcellular location">
    <subcellularLocation>
        <location evidence="3">Cytoplasm</location>
    </subcellularLocation>
    <text evidence="3">The tmRNA-SmpB complex associates with stalled 70S ribosomes.</text>
</comment>
<evidence type="ECO:0000256" key="3">
    <source>
        <dbReference type="HAMAP-Rule" id="MF_00023"/>
    </source>
</evidence>
<name>A0ABP8ISX9_9BACT</name>
<keyword evidence="5" id="KW-1185">Reference proteome</keyword>
<dbReference type="CDD" id="cd09294">
    <property type="entry name" value="SmpB"/>
    <property type="match status" value="1"/>
</dbReference>
<dbReference type="Proteomes" id="UP001501153">
    <property type="component" value="Unassembled WGS sequence"/>
</dbReference>
<dbReference type="PANTHER" id="PTHR30308:SF2">
    <property type="entry name" value="SSRA-BINDING PROTEIN"/>
    <property type="match status" value="1"/>
</dbReference>
<dbReference type="PANTHER" id="PTHR30308">
    <property type="entry name" value="TMRNA-BINDING COMPONENT OF TRANS-TRANSLATION TAGGING COMPLEX"/>
    <property type="match status" value="1"/>
</dbReference>
<reference evidence="5" key="1">
    <citation type="journal article" date="2019" name="Int. J. Syst. Evol. Microbiol.">
        <title>The Global Catalogue of Microorganisms (GCM) 10K type strain sequencing project: providing services to taxonomists for standard genome sequencing and annotation.</title>
        <authorList>
            <consortium name="The Broad Institute Genomics Platform"/>
            <consortium name="The Broad Institute Genome Sequencing Center for Infectious Disease"/>
            <person name="Wu L."/>
            <person name="Ma J."/>
        </authorList>
    </citation>
    <scope>NUCLEOTIDE SEQUENCE [LARGE SCALE GENOMIC DNA]</scope>
    <source>
        <strain evidence="5">JCM 17923</strain>
    </source>
</reference>
<protein>
    <recommendedName>
        <fullName evidence="3">SsrA-binding protein</fullName>
    </recommendedName>
    <alternativeName>
        <fullName evidence="3">Small protein B</fullName>
    </alternativeName>
</protein>
<evidence type="ECO:0000313" key="4">
    <source>
        <dbReference type="EMBL" id="GAA4369774.1"/>
    </source>
</evidence>
<dbReference type="PROSITE" id="PS01317">
    <property type="entry name" value="SSRP"/>
    <property type="match status" value="1"/>
</dbReference>
<sequence>MAKKDDQPAIINIRNRRASHEYTFLAKYDAGIMLQGTEIKSIRAGDVNLGDGYCLFHSDGSLWIHQVRIAPYSLGTYNNHDAMRERKLLLNKRELKQLAGKSQDQGLTIIPLRLFVNDRGFAKVEIALAQGKKLYDKRNDLKEKAQKRDMERM</sequence>